<evidence type="ECO:0000313" key="2">
    <source>
        <dbReference type="Proteomes" id="UP000234323"/>
    </source>
</evidence>
<dbReference type="VEuPathDB" id="FungiDB:FUN_013523"/>
<dbReference type="Proteomes" id="UP000234323">
    <property type="component" value="Unassembled WGS sequence"/>
</dbReference>
<dbReference type="EMBL" id="LLXI01000362">
    <property type="protein sequence ID" value="PKY45085.1"/>
    <property type="molecule type" value="Genomic_DNA"/>
</dbReference>
<accession>A0A2I1GEQ6</accession>
<keyword evidence="2" id="KW-1185">Reference proteome</keyword>
<comment type="caution">
    <text evidence="1">The sequence shown here is derived from an EMBL/GenBank/DDBJ whole genome shotgun (WGS) entry which is preliminary data.</text>
</comment>
<gene>
    <name evidence="1" type="ORF">RhiirA4_459581</name>
</gene>
<sequence length="145" mass="16325">MVYDIPSTWSQIDTLNHLKAWGQVVAIKFKSQQKYVIVTVSIELNQEATRLWNDRAVLNKGVPTLVTTATLYPDNPAHFILAPLGCKAFKLIQDRGTRKLITYFESWVIGKPFSLDEFTDKALGSIDKLTILAEIKSMLRKLGAS</sequence>
<organism evidence="1 2">
    <name type="scientific">Rhizophagus irregularis</name>
    <dbReference type="NCBI Taxonomy" id="588596"/>
    <lineage>
        <taxon>Eukaryota</taxon>
        <taxon>Fungi</taxon>
        <taxon>Fungi incertae sedis</taxon>
        <taxon>Mucoromycota</taxon>
        <taxon>Glomeromycotina</taxon>
        <taxon>Glomeromycetes</taxon>
        <taxon>Glomerales</taxon>
        <taxon>Glomeraceae</taxon>
        <taxon>Rhizophagus</taxon>
    </lineage>
</organism>
<reference evidence="1 2" key="1">
    <citation type="submission" date="2015-10" db="EMBL/GenBank/DDBJ databases">
        <title>Genome analyses suggest a sexual origin of heterokaryosis in a supposedly ancient asexual fungus.</title>
        <authorList>
            <person name="Ropars J."/>
            <person name="Sedzielewska K."/>
            <person name="Noel J."/>
            <person name="Charron P."/>
            <person name="Farinelli L."/>
            <person name="Marton T."/>
            <person name="Kruger M."/>
            <person name="Pelin A."/>
            <person name="Brachmann A."/>
            <person name="Corradi N."/>
        </authorList>
    </citation>
    <scope>NUCLEOTIDE SEQUENCE [LARGE SCALE GENOMIC DNA]</scope>
    <source>
        <strain evidence="1 2">A4</strain>
    </source>
</reference>
<proteinExistence type="predicted"/>
<protein>
    <submittedName>
        <fullName evidence="1">Uncharacterized protein</fullName>
    </submittedName>
</protein>
<dbReference type="VEuPathDB" id="FungiDB:RhiirA1_480508"/>
<name>A0A2I1GEQ6_9GLOM</name>
<evidence type="ECO:0000313" key="1">
    <source>
        <dbReference type="EMBL" id="PKY45085.1"/>
    </source>
</evidence>
<dbReference type="AlphaFoldDB" id="A0A2I1GEQ6"/>